<organism evidence="2 3">
    <name type="scientific">Venturia effusa</name>
    <dbReference type="NCBI Taxonomy" id="50376"/>
    <lineage>
        <taxon>Eukaryota</taxon>
        <taxon>Fungi</taxon>
        <taxon>Dikarya</taxon>
        <taxon>Ascomycota</taxon>
        <taxon>Pezizomycotina</taxon>
        <taxon>Dothideomycetes</taxon>
        <taxon>Pleosporomycetidae</taxon>
        <taxon>Venturiales</taxon>
        <taxon>Venturiaceae</taxon>
        <taxon>Venturia</taxon>
    </lineage>
</organism>
<sequence>MAKSRQSEGQNSDIVLPISKTAEQAFLTERRRLEKARVTAAANLQLFREAQKRAAREAAKWESELQALEKEHEKHAGSRFSAIRATRDHIYKLPRELIDLIYEFLYVLDEPLKMSRGWATGRSRNNFNPYNPHGDHHTEAPRLECARFPEDTSRFMNHFVVGKETAIDAAQVFYGRNTFNVANIKLLRPLFYHDHYNAGVNPGQLIQNLGIQVRVGYVCGYDHDNARDCNHGPPTNRHYLSSNLTSASELRHDLELLRDFPSLKELNISVAGQVRPGFGFSAEIRFDPRVVARTIAWLKIRNVKVHARMDPSELDMRSVFTKEGKIRLDISQWFDSPSDKERALYRQNLLGCEQDQTSVDSLEFPCLLPDPKCPRHGGRNCRAGRGWHPGWYRALIEDFLETERLMRANEELPDCLGCEHADEVHGQEVTMSAHVGDDFLNEDKGNDEILDKHFTT</sequence>
<dbReference type="OrthoDB" id="3801226at2759"/>
<gene>
    <name evidence="2" type="ORF">FKW77_005930</name>
</gene>
<evidence type="ECO:0000313" key="3">
    <source>
        <dbReference type="Proteomes" id="UP000316270"/>
    </source>
</evidence>
<keyword evidence="1" id="KW-0175">Coiled coil</keyword>
<reference evidence="2 3" key="1">
    <citation type="submission" date="2019-07" db="EMBL/GenBank/DDBJ databases">
        <title>Finished genome of Venturia effusa.</title>
        <authorList>
            <person name="Young C.A."/>
            <person name="Cox M.P."/>
            <person name="Ganley A.R.D."/>
            <person name="David W.J."/>
        </authorList>
    </citation>
    <scope>NUCLEOTIDE SEQUENCE [LARGE SCALE GENOMIC DNA]</scope>
    <source>
        <strain evidence="3">albino</strain>
    </source>
</reference>
<dbReference type="AlphaFoldDB" id="A0A517LN03"/>
<name>A0A517LN03_9PEZI</name>
<evidence type="ECO:0000256" key="1">
    <source>
        <dbReference type="SAM" id="Coils"/>
    </source>
</evidence>
<dbReference type="EMBL" id="CP042200">
    <property type="protein sequence ID" value="QDS76994.1"/>
    <property type="molecule type" value="Genomic_DNA"/>
</dbReference>
<feature type="coiled-coil region" evidence="1">
    <location>
        <begin position="51"/>
        <end position="78"/>
    </location>
</feature>
<dbReference type="Proteomes" id="UP000316270">
    <property type="component" value="Chromosome 16"/>
</dbReference>
<protein>
    <submittedName>
        <fullName evidence="2">Uncharacterized protein</fullName>
    </submittedName>
</protein>
<accession>A0A517LN03</accession>
<keyword evidence="3" id="KW-1185">Reference proteome</keyword>
<evidence type="ECO:0000313" key="2">
    <source>
        <dbReference type="EMBL" id="QDS76994.1"/>
    </source>
</evidence>
<proteinExistence type="predicted"/>